<dbReference type="Proteomes" id="UP000001702">
    <property type="component" value="Chromosome"/>
</dbReference>
<dbReference type="EMBL" id="CP001875">
    <property type="protein sequence ID" value="ADD76880.1"/>
    <property type="molecule type" value="Genomic_DNA"/>
</dbReference>
<dbReference type="HOGENOM" id="CLU_141655_0_0_6"/>
<protein>
    <submittedName>
        <fullName evidence="1">Uncharacterized protein</fullName>
    </submittedName>
</protein>
<reference evidence="1 2" key="1">
    <citation type="journal article" date="2010" name="J. Bacteriol.">
        <title>Genome sequence of Pantoea ananatis LMG20103, the causative agent of Eucalyptus blight and dieback.</title>
        <authorList>
            <person name="De Maayer P."/>
            <person name="Chan W.Y."/>
            <person name="Venter S.N."/>
            <person name="Toth I.K."/>
            <person name="Birch P.R."/>
            <person name="Joubert F."/>
            <person name="Coutinho T.A."/>
        </authorList>
    </citation>
    <scope>NUCLEOTIDE SEQUENCE [LARGE SCALE GENOMIC DNA]</scope>
    <source>
        <strain evidence="1 2">LMG 20103</strain>
    </source>
</reference>
<name>D4GDJ3_PANAM</name>
<accession>D4GDJ3</accession>
<proteinExistence type="predicted"/>
<evidence type="ECO:0000313" key="2">
    <source>
        <dbReference type="Proteomes" id="UP000001702"/>
    </source>
</evidence>
<gene>
    <name evidence="1" type="ordered locus">PANA_1713</name>
</gene>
<dbReference type="eggNOG" id="ENOG50313KJ">
    <property type="taxonomic scope" value="Bacteria"/>
</dbReference>
<dbReference type="KEGG" id="pam:PANA_1713"/>
<dbReference type="STRING" id="706191.PANA_1713"/>
<evidence type="ECO:0000313" key="1">
    <source>
        <dbReference type="EMBL" id="ADD76880.1"/>
    </source>
</evidence>
<dbReference type="AlphaFoldDB" id="D4GDJ3"/>
<keyword evidence="2" id="KW-1185">Reference proteome</keyword>
<organism evidence="1 2">
    <name type="scientific">Pantoea ananatis (strain LMG 20103)</name>
    <dbReference type="NCBI Taxonomy" id="706191"/>
    <lineage>
        <taxon>Bacteria</taxon>
        <taxon>Pseudomonadati</taxon>
        <taxon>Pseudomonadota</taxon>
        <taxon>Gammaproteobacteria</taxon>
        <taxon>Enterobacterales</taxon>
        <taxon>Erwiniaceae</taxon>
        <taxon>Pantoea</taxon>
    </lineage>
</organism>
<sequence>MPGNCIPAPVEYDNYYHSTLRRVMSLSVSAWLQYKLDEYRFSVRDLTVDFYLAQAKLNRAECTIQQLRQFNDTCLDMAEICQLNGDDLSYLHAMGKLHHRLVEEMQNPDRDRLFRIQAYQLARLSLTQLCHQLAITGEWEQATVLQSEFVRHAGWIF</sequence>